<evidence type="ECO:0000313" key="2">
    <source>
        <dbReference type="Proteomes" id="UP000030669"/>
    </source>
</evidence>
<organism evidence="1 2">
    <name type="scientific">Gloeophyllum trabeum (strain ATCC 11539 / FP-39264 / Madison 617)</name>
    <name type="common">Brown rot fungus</name>
    <dbReference type="NCBI Taxonomy" id="670483"/>
    <lineage>
        <taxon>Eukaryota</taxon>
        <taxon>Fungi</taxon>
        <taxon>Dikarya</taxon>
        <taxon>Basidiomycota</taxon>
        <taxon>Agaricomycotina</taxon>
        <taxon>Agaricomycetes</taxon>
        <taxon>Gloeophyllales</taxon>
        <taxon>Gloeophyllaceae</taxon>
        <taxon>Gloeophyllum</taxon>
    </lineage>
</organism>
<reference evidence="1 2" key="1">
    <citation type="journal article" date="2012" name="Science">
        <title>The Paleozoic origin of enzymatic lignin decomposition reconstructed from 31 fungal genomes.</title>
        <authorList>
            <person name="Floudas D."/>
            <person name="Binder M."/>
            <person name="Riley R."/>
            <person name="Barry K."/>
            <person name="Blanchette R.A."/>
            <person name="Henrissat B."/>
            <person name="Martinez A.T."/>
            <person name="Otillar R."/>
            <person name="Spatafora J.W."/>
            <person name="Yadav J.S."/>
            <person name="Aerts A."/>
            <person name="Benoit I."/>
            <person name="Boyd A."/>
            <person name="Carlson A."/>
            <person name="Copeland A."/>
            <person name="Coutinho P.M."/>
            <person name="de Vries R.P."/>
            <person name="Ferreira P."/>
            <person name="Findley K."/>
            <person name="Foster B."/>
            <person name="Gaskell J."/>
            <person name="Glotzer D."/>
            <person name="Gorecki P."/>
            <person name="Heitman J."/>
            <person name="Hesse C."/>
            <person name="Hori C."/>
            <person name="Igarashi K."/>
            <person name="Jurgens J.A."/>
            <person name="Kallen N."/>
            <person name="Kersten P."/>
            <person name="Kohler A."/>
            <person name="Kuees U."/>
            <person name="Kumar T.K.A."/>
            <person name="Kuo A."/>
            <person name="LaButti K."/>
            <person name="Larrondo L.F."/>
            <person name="Lindquist E."/>
            <person name="Ling A."/>
            <person name="Lombard V."/>
            <person name="Lucas S."/>
            <person name="Lundell T."/>
            <person name="Martin R."/>
            <person name="McLaughlin D.J."/>
            <person name="Morgenstern I."/>
            <person name="Morin E."/>
            <person name="Murat C."/>
            <person name="Nagy L.G."/>
            <person name="Nolan M."/>
            <person name="Ohm R.A."/>
            <person name="Patyshakuliyeva A."/>
            <person name="Rokas A."/>
            <person name="Ruiz-Duenas F.J."/>
            <person name="Sabat G."/>
            <person name="Salamov A."/>
            <person name="Samejima M."/>
            <person name="Schmutz J."/>
            <person name="Slot J.C."/>
            <person name="St John F."/>
            <person name="Stenlid J."/>
            <person name="Sun H."/>
            <person name="Sun S."/>
            <person name="Syed K."/>
            <person name="Tsang A."/>
            <person name="Wiebenga A."/>
            <person name="Young D."/>
            <person name="Pisabarro A."/>
            <person name="Eastwood D.C."/>
            <person name="Martin F."/>
            <person name="Cullen D."/>
            <person name="Grigoriev I.V."/>
            <person name="Hibbett D.S."/>
        </authorList>
    </citation>
    <scope>NUCLEOTIDE SEQUENCE [LARGE SCALE GENOMIC DNA]</scope>
    <source>
        <strain evidence="1 2">ATCC 11539</strain>
    </source>
</reference>
<dbReference type="AlphaFoldDB" id="S7QI17"/>
<dbReference type="KEGG" id="gtr:GLOTRDRAFT_114117"/>
<dbReference type="GeneID" id="19299834"/>
<proteinExistence type="predicted"/>
<dbReference type="HOGENOM" id="CLU_2960977_0_0_1"/>
<dbReference type="Proteomes" id="UP000030669">
    <property type="component" value="Unassembled WGS sequence"/>
</dbReference>
<dbReference type="EMBL" id="KB469297">
    <property type="protein sequence ID" value="EPQ59411.1"/>
    <property type="molecule type" value="Genomic_DNA"/>
</dbReference>
<protein>
    <submittedName>
        <fullName evidence="1">Uncharacterized protein</fullName>
    </submittedName>
</protein>
<accession>S7QI17</accession>
<keyword evidence="2" id="KW-1185">Reference proteome</keyword>
<sequence>MCQQRHSRSGYQILGRLTPHLTPLLEGLNPSHECPVQAALPRKRGLIATKNVKWVQVNL</sequence>
<name>S7QI17_GLOTA</name>
<gene>
    <name evidence="1" type="ORF">GLOTRDRAFT_114117</name>
</gene>
<evidence type="ECO:0000313" key="1">
    <source>
        <dbReference type="EMBL" id="EPQ59411.1"/>
    </source>
</evidence>
<dbReference type="RefSeq" id="XP_007862412.1">
    <property type="nucleotide sequence ID" value="XM_007864221.1"/>
</dbReference>